<evidence type="ECO:0008006" key="3">
    <source>
        <dbReference type="Google" id="ProtNLM"/>
    </source>
</evidence>
<dbReference type="InterPro" id="IPR024510">
    <property type="entry name" value="DUF2589"/>
</dbReference>
<evidence type="ECO:0000313" key="1">
    <source>
        <dbReference type="EMBL" id="RXJ69291.1"/>
    </source>
</evidence>
<proteinExistence type="predicted"/>
<protein>
    <recommendedName>
        <fullName evidence="3">DUF2589 domain-containing protein</fullName>
    </recommendedName>
</protein>
<evidence type="ECO:0000313" key="2">
    <source>
        <dbReference type="Proteomes" id="UP000290172"/>
    </source>
</evidence>
<reference evidence="1 2" key="1">
    <citation type="submission" date="2017-10" db="EMBL/GenBank/DDBJ databases">
        <title>Genomics of the genus Arcobacter.</title>
        <authorList>
            <person name="Perez-Cataluna A."/>
            <person name="Figueras M.J."/>
        </authorList>
    </citation>
    <scope>NUCLEOTIDE SEQUENCE [LARGE SCALE GENOMIC DNA]</scope>
    <source>
        <strain evidence="1 2">CECT 8993</strain>
    </source>
</reference>
<dbReference type="Proteomes" id="UP000290172">
    <property type="component" value="Unassembled WGS sequence"/>
</dbReference>
<dbReference type="RefSeq" id="WP_128979541.1">
    <property type="nucleotide sequence ID" value="NZ_PDKJ01000003.1"/>
</dbReference>
<dbReference type="EMBL" id="PDKJ01000003">
    <property type="protein sequence ID" value="RXJ69291.1"/>
    <property type="molecule type" value="Genomic_DNA"/>
</dbReference>
<dbReference type="Pfam" id="PF11655">
    <property type="entry name" value="DUF2589"/>
    <property type="match status" value="1"/>
</dbReference>
<dbReference type="AlphaFoldDB" id="A0A4Q0YJW0"/>
<gene>
    <name evidence="1" type="ORF">CRV08_04590</name>
</gene>
<comment type="caution">
    <text evidence="1">The sequence shown here is derived from an EMBL/GenBank/DDBJ whole genome shotgun (WGS) entry which is preliminary data.</text>
</comment>
<sequence>MAIFLDNILKAIHNSVIEAQKISEQQHMRALGRYFYLDKDEQSMEYEGVTIEDLGMPKNVDVKLPFIEENELRYHDVQIPLIALSPPSSIKIKNLKVSFEARITGIDESQKREKGFFRFFKSKDGSRQLEKKADNSSKGPIKVDFSGDNKNAGVAKIEIEFENSDVPETFARINDHIVKTFPF</sequence>
<accession>A0A4Q0YJW0</accession>
<organism evidence="1 2">
    <name type="scientific">Halarcobacter ebronensis</name>
    <dbReference type="NCBI Taxonomy" id="1462615"/>
    <lineage>
        <taxon>Bacteria</taxon>
        <taxon>Pseudomonadati</taxon>
        <taxon>Campylobacterota</taxon>
        <taxon>Epsilonproteobacteria</taxon>
        <taxon>Campylobacterales</taxon>
        <taxon>Arcobacteraceae</taxon>
        <taxon>Halarcobacter</taxon>
    </lineage>
</organism>
<name>A0A4Q0YJW0_9BACT</name>